<keyword evidence="5 9" id="KW-0812">Transmembrane</keyword>
<evidence type="ECO:0000313" key="11">
    <source>
        <dbReference type="EMBL" id="APX72962.1"/>
    </source>
</evidence>
<feature type="transmembrane region" description="Helical" evidence="9">
    <location>
        <begin position="383"/>
        <end position="412"/>
    </location>
</feature>
<feature type="transmembrane region" description="Helical" evidence="9">
    <location>
        <begin position="220"/>
        <end position="245"/>
    </location>
</feature>
<dbReference type="PROSITE" id="PS51105">
    <property type="entry name" value="PTS_EIIC_TYPE_3"/>
    <property type="match status" value="1"/>
</dbReference>
<keyword evidence="7 8" id="KW-0472">Membrane</keyword>
<feature type="transmembrane region" description="Helical" evidence="9">
    <location>
        <begin position="180"/>
        <end position="200"/>
    </location>
</feature>
<dbReference type="NCBIfam" id="TIGR00410">
    <property type="entry name" value="lacE"/>
    <property type="match status" value="1"/>
</dbReference>
<dbReference type="InterPro" id="IPR051088">
    <property type="entry name" value="PTS_Sugar-EIIC/EIIB"/>
</dbReference>
<accession>A0A1P8Q529</accession>
<feature type="transmembrane region" description="Helical" evidence="9">
    <location>
        <begin position="141"/>
        <end position="160"/>
    </location>
</feature>
<sequence length="448" mass="49243">MQKLMSIFESKMTPIAVKLDQNRYLSAIKNAFMAAMPLLIVGSFFLLFAYMPIDAYSNFMTHTFGKTWQNLFLAPNDVTMNMMSIYVIIGIANELAKSYKIDRISSIFSALAAFFVVTPLSKFVDTDLGTGIPLTNVGASGLFVGMISSILAVEILRYTVKKGWKITMPDSVPLNVSKSFSSLIPIAIIIIVFNFVRIVFASTSFGSVQTFIFNNLQTPLTSLGSTLPATILVILVEGLLWSFGIHGANIVGSIMQPIWLSLTAQNASAVSAGHRIPNIVDYQFYSNFVKVGGSGATFGLVLLLFFFAKSKQFKAIGKLAIIPEIFTINEPIIFGLPIVLNPMLVLPFILTPIIMAIITYYSMKLGIVPYTNGINIPWTTPPIIAGFLVSGWRGALLNVFQIFLSGIIYFPFFKMADNLALKSEIEKEEKLTAKKSEIDSVDLSTTDI</sequence>
<keyword evidence="12" id="KW-1185">Reference proteome</keyword>
<dbReference type="PANTHER" id="PTHR33989">
    <property type="match status" value="1"/>
</dbReference>
<dbReference type="KEGG" id="lalw:BTM29_10535"/>
<evidence type="ECO:0000256" key="2">
    <source>
        <dbReference type="ARBA" id="ARBA00022448"/>
    </source>
</evidence>
<feature type="transmembrane region" description="Helical" evidence="9">
    <location>
        <begin position="344"/>
        <end position="363"/>
    </location>
</feature>
<feature type="transmembrane region" description="Helical" evidence="9">
    <location>
        <begin position="71"/>
        <end position="92"/>
    </location>
</feature>
<keyword evidence="2 8" id="KW-0813">Transport</keyword>
<comment type="subcellular location">
    <subcellularLocation>
        <location evidence="1">Cell membrane</location>
        <topology evidence="1">Multi-pass membrane protein</topology>
    </subcellularLocation>
</comment>
<evidence type="ECO:0000256" key="1">
    <source>
        <dbReference type="ARBA" id="ARBA00004651"/>
    </source>
</evidence>
<protein>
    <recommendedName>
        <fullName evidence="8">Permease IIC component</fullName>
    </recommendedName>
</protein>
<evidence type="ECO:0000256" key="9">
    <source>
        <dbReference type="SAM" id="Phobius"/>
    </source>
</evidence>
<evidence type="ECO:0000256" key="7">
    <source>
        <dbReference type="ARBA" id="ARBA00023136"/>
    </source>
</evidence>
<feature type="transmembrane region" description="Helical" evidence="9">
    <location>
        <begin position="288"/>
        <end position="308"/>
    </location>
</feature>
<dbReference type="OrthoDB" id="1550290at2"/>
<name>A0A1P8Q529_9LACO</name>
<dbReference type="InterPro" id="IPR004796">
    <property type="entry name" value="PTS_IIC_cello"/>
</dbReference>
<evidence type="ECO:0000256" key="4">
    <source>
        <dbReference type="ARBA" id="ARBA00022597"/>
    </source>
</evidence>
<dbReference type="InterPro" id="IPR003352">
    <property type="entry name" value="PTS_EIIC"/>
</dbReference>
<evidence type="ECO:0000256" key="6">
    <source>
        <dbReference type="ARBA" id="ARBA00022989"/>
    </source>
</evidence>
<dbReference type="PANTHER" id="PTHR33989:SF4">
    <property type="entry name" value="PTS SYSTEM N,N'-DIACETYLCHITOBIOSE-SPECIFIC EIIC COMPONENT"/>
    <property type="match status" value="1"/>
</dbReference>
<feature type="domain" description="PTS EIIC type-3" evidence="10">
    <location>
        <begin position="8"/>
        <end position="412"/>
    </location>
</feature>
<keyword evidence="3 8" id="KW-1003">Cell membrane</keyword>
<reference evidence="12" key="1">
    <citation type="submission" date="2016-12" db="EMBL/GenBank/DDBJ databases">
        <authorList>
            <person name="Jung M.Y."/>
            <person name="Lee S.H."/>
        </authorList>
    </citation>
    <scope>NUCLEOTIDE SEQUENCE [LARGE SCALE GENOMIC DNA]</scope>
    <source>
        <strain evidence="12">WiKim39</strain>
    </source>
</reference>
<organism evidence="11 12">
    <name type="scientific">Companilactobacillus allii</name>
    <dbReference type="NCBI Taxonomy" id="1847728"/>
    <lineage>
        <taxon>Bacteria</taxon>
        <taxon>Bacillati</taxon>
        <taxon>Bacillota</taxon>
        <taxon>Bacilli</taxon>
        <taxon>Lactobacillales</taxon>
        <taxon>Lactobacillaceae</taxon>
        <taxon>Companilactobacillus</taxon>
    </lineage>
</organism>
<dbReference type="EMBL" id="CP019323">
    <property type="protein sequence ID" value="APX72962.1"/>
    <property type="molecule type" value="Genomic_DNA"/>
</dbReference>
<dbReference type="AlphaFoldDB" id="A0A1P8Q529"/>
<dbReference type="InterPro" id="IPR004501">
    <property type="entry name" value="PTS_EIIC_3"/>
</dbReference>
<evidence type="ECO:0000256" key="5">
    <source>
        <dbReference type="ARBA" id="ARBA00022692"/>
    </source>
</evidence>
<evidence type="ECO:0000259" key="10">
    <source>
        <dbReference type="PROSITE" id="PS51105"/>
    </source>
</evidence>
<feature type="transmembrane region" description="Helical" evidence="9">
    <location>
        <begin position="104"/>
        <end position="121"/>
    </location>
</feature>
<dbReference type="STRING" id="1847728.BTM29_10535"/>
<dbReference type="RefSeq" id="WP_076617313.1">
    <property type="nucleotide sequence ID" value="NZ_CP019323.1"/>
</dbReference>
<gene>
    <name evidence="11" type="ORF">BTM29_10535</name>
</gene>
<dbReference type="GO" id="GO:1901264">
    <property type="term" value="P:carbohydrate derivative transport"/>
    <property type="evidence" value="ECO:0007669"/>
    <property type="project" value="TreeGrafter"/>
</dbReference>
<dbReference type="Pfam" id="PF02378">
    <property type="entry name" value="PTS_EIIC"/>
    <property type="match status" value="1"/>
</dbReference>
<dbReference type="PIRSF" id="PIRSF006351">
    <property type="entry name" value="PTS_EIIC-Cellobiose"/>
    <property type="match status" value="1"/>
</dbReference>
<evidence type="ECO:0000256" key="3">
    <source>
        <dbReference type="ARBA" id="ARBA00022475"/>
    </source>
</evidence>
<keyword evidence="6 9" id="KW-1133">Transmembrane helix</keyword>
<feature type="transmembrane region" description="Helical" evidence="9">
    <location>
        <begin position="31"/>
        <end position="51"/>
    </location>
</feature>
<dbReference type="GO" id="GO:0009401">
    <property type="term" value="P:phosphoenolpyruvate-dependent sugar phosphotransferase system"/>
    <property type="evidence" value="ECO:0007669"/>
    <property type="project" value="InterPro"/>
</dbReference>
<proteinExistence type="predicted"/>
<keyword evidence="4 8" id="KW-0762">Sugar transport</keyword>
<dbReference type="Proteomes" id="UP000187499">
    <property type="component" value="Chromosome"/>
</dbReference>
<dbReference type="GO" id="GO:0008982">
    <property type="term" value="F:protein-N(PI)-phosphohistidine-sugar phosphotransferase activity"/>
    <property type="evidence" value="ECO:0007669"/>
    <property type="project" value="UniProtKB-UniRule"/>
</dbReference>
<comment type="function">
    <text evidence="8">The phosphoenolpyruvate-dependent sugar phosphotransferase system (PTS), a major carbohydrate active -transport system, catalyzes the phosphorylation of incoming sugar substrates concomitant with their translocation across the cell membrane.</text>
</comment>
<evidence type="ECO:0000313" key="12">
    <source>
        <dbReference type="Proteomes" id="UP000187499"/>
    </source>
</evidence>
<dbReference type="GO" id="GO:0005886">
    <property type="term" value="C:plasma membrane"/>
    <property type="evidence" value="ECO:0007669"/>
    <property type="project" value="UniProtKB-SubCell"/>
</dbReference>
<evidence type="ECO:0000256" key="8">
    <source>
        <dbReference type="PIRNR" id="PIRNR006351"/>
    </source>
</evidence>